<name>A0A0F9RQX3_9ZZZZ</name>
<organism evidence="3">
    <name type="scientific">marine sediment metagenome</name>
    <dbReference type="NCBI Taxonomy" id="412755"/>
    <lineage>
        <taxon>unclassified sequences</taxon>
        <taxon>metagenomes</taxon>
        <taxon>ecological metagenomes</taxon>
    </lineage>
</organism>
<dbReference type="AlphaFoldDB" id="A0A0F9RQX3"/>
<dbReference type="Gene3D" id="3.40.50.720">
    <property type="entry name" value="NAD(P)-binding Rossmann-like Domain"/>
    <property type="match status" value="1"/>
</dbReference>
<evidence type="ECO:0000313" key="3">
    <source>
        <dbReference type="EMBL" id="KKN19743.1"/>
    </source>
</evidence>
<dbReference type="SUPFAM" id="SSF51735">
    <property type="entry name" value="NAD(P)-binding Rossmann-fold domains"/>
    <property type="match status" value="1"/>
</dbReference>
<feature type="domain" description="NAD-dependent epimerase/dehydratase" evidence="2">
    <location>
        <begin position="7"/>
        <end position="248"/>
    </location>
</feature>
<comment type="similarity">
    <text evidence="1">Belongs to the NAD(P)-dependent epimerase/dehydratase family.</text>
</comment>
<dbReference type="InterPro" id="IPR036291">
    <property type="entry name" value="NAD(P)-bd_dom_sf"/>
</dbReference>
<dbReference type="EMBL" id="LAZR01003305">
    <property type="protein sequence ID" value="KKN19743.1"/>
    <property type="molecule type" value="Genomic_DNA"/>
</dbReference>
<protein>
    <recommendedName>
        <fullName evidence="2">NAD-dependent epimerase/dehydratase domain-containing protein</fullName>
    </recommendedName>
</protein>
<evidence type="ECO:0000259" key="2">
    <source>
        <dbReference type="Pfam" id="PF01370"/>
    </source>
</evidence>
<dbReference type="PANTHER" id="PTHR43000">
    <property type="entry name" value="DTDP-D-GLUCOSE 4,6-DEHYDRATASE-RELATED"/>
    <property type="match status" value="1"/>
</dbReference>
<evidence type="ECO:0000256" key="1">
    <source>
        <dbReference type="ARBA" id="ARBA00007637"/>
    </source>
</evidence>
<proteinExistence type="inferred from homology"/>
<accession>A0A0F9RQX3</accession>
<reference evidence="3" key="1">
    <citation type="journal article" date="2015" name="Nature">
        <title>Complex archaea that bridge the gap between prokaryotes and eukaryotes.</title>
        <authorList>
            <person name="Spang A."/>
            <person name="Saw J.H."/>
            <person name="Jorgensen S.L."/>
            <person name="Zaremba-Niedzwiedzka K."/>
            <person name="Martijn J."/>
            <person name="Lind A.E."/>
            <person name="van Eijk R."/>
            <person name="Schleper C."/>
            <person name="Guy L."/>
            <person name="Ettema T.J."/>
        </authorList>
    </citation>
    <scope>NUCLEOTIDE SEQUENCE</scope>
</reference>
<sequence length="321" mass="36475">MIKNKNILITGGAGFIGTNLIEALIKAHNYIVLIDNFNEYYKGKEENLAEVTSGYKNLKDYMVIKGDLLDTSIYEKINCDIDIIFHLVAQAGVRYSIQNAAEVSNNNIQSTINILEYALKKNVKKVINASSSSVYGNPIYTPCDEKHPKNPISPYAVSKLCGEMYTDYYHREYGLHTTSLRFYTVYGPRGRPDMAIRKFFELILKNKEINIYGDGEQLRDFTYVSDIVKGLILSAEKTQSSGQIFNLGCSNPITVNSLVKKMFNIAEKPRKVKYIEKQKGDVDITHSNTNKAKKMLSFQAQINIDEGLQKTYDWIIKNINQ</sequence>
<dbReference type="Gene3D" id="3.90.25.10">
    <property type="entry name" value="UDP-galactose 4-epimerase, domain 1"/>
    <property type="match status" value="1"/>
</dbReference>
<dbReference type="InterPro" id="IPR001509">
    <property type="entry name" value="Epimerase_deHydtase"/>
</dbReference>
<dbReference type="Pfam" id="PF01370">
    <property type="entry name" value="Epimerase"/>
    <property type="match status" value="1"/>
</dbReference>
<gene>
    <name evidence="3" type="ORF">LCGC14_0942690</name>
</gene>
<dbReference type="PRINTS" id="PR01713">
    <property type="entry name" value="NUCEPIMERASE"/>
</dbReference>
<comment type="caution">
    <text evidence="3">The sequence shown here is derived from an EMBL/GenBank/DDBJ whole genome shotgun (WGS) entry which is preliminary data.</text>
</comment>